<feature type="compositionally biased region" description="Acidic residues" evidence="3">
    <location>
        <begin position="238"/>
        <end position="248"/>
    </location>
</feature>
<proteinExistence type="inferred from homology"/>
<accession>A0AAW0GET7</accession>
<evidence type="ECO:0000256" key="1">
    <source>
        <dbReference type="ARBA" id="ARBA00005788"/>
    </source>
</evidence>
<dbReference type="InterPro" id="IPR013902">
    <property type="entry name" value="Mug135-like_C"/>
</dbReference>
<feature type="domain" description="Mug135-like C-terminal" evidence="4">
    <location>
        <begin position="139"/>
        <end position="214"/>
    </location>
</feature>
<comment type="caution">
    <text evidence="5">The sequence shown here is derived from an EMBL/GenBank/DDBJ whole genome shotgun (WGS) entry which is preliminary data.</text>
</comment>
<evidence type="ECO:0000256" key="2">
    <source>
        <dbReference type="SAM" id="Coils"/>
    </source>
</evidence>
<feature type="region of interest" description="Disordered" evidence="3">
    <location>
        <begin position="223"/>
        <end position="248"/>
    </location>
</feature>
<evidence type="ECO:0000313" key="6">
    <source>
        <dbReference type="Proteomes" id="UP001385951"/>
    </source>
</evidence>
<keyword evidence="2" id="KW-0175">Coiled coil</keyword>
<keyword evidence="6" id="KW-1185">Reference proteome</keyword>
<evidence type="ECO:0000256" key="3">
    <source>
        <dbReference type="SAM" id="MobiDB-lite"/>
    </source>
</evidence>
<dbReference type="EMBL" id="JASBNA010000008">
    <property type="protein sequence ID" value="KAK7689645.1"/>
    <property type="molecule type" value="Genomic_DNA"/>
</dbReference>
<dbReference type="Proteomes" id="UP001385951">
    <property type="component" value="Unassembled WGS sequence"/>
</dbReference>
<comment type="similarity">
    <text evidence="1">Belongs to the UPF0612 family.</text>
</comment>
<gene>
    <name evidence="5" type="ORF">QCA50_007438</name>
</gene>
<evidence type="ECO:0000259" key="4">
    <source>
        <dbReference type="Pfam" id="PF08593"/>
    </source>
</evidence>
<sequence length="248" mass="27162">MALVLPTNGRNVRTPLPPNDPPTSADIYAASDYLNRIRFQALAANDMQARVTDEDIANAHEYLHCAIAKKVATAAAPPWFTPVQQQMNTMQQQMNTMQQQMITIQQENTITRQQLNTMQQQMNAMQGQLNDVKREQNIAYNFTAGPGWPYPYKIVPFPDGTLPNAQNLPPLTNIRVIRDLSSADTRKYYRLYGIKLPATTLDAQRLAIALHIGSTAPMLFVEDGDGDGAGAGAGAGAGDDDGDGDDDE</sequence>
<reference evidence="5 6" key="1">
    <citation type="submission" date="2022-09" db="EMBL/GenBank/DDBJ databases">
        <authorList>
            <person name="Palmer J.M."/>
        </authorList>
    </citation>
    <scope>NUCLEOTIDE SEQUENCE [LARGE SCALE GENOMIC DNA]</scope>
    <source>
        <strain evidence="5 6">DSM 7382</strain>
    </source>
</reference>
<evidence type="ECO:0000313" key="5">
    <source>
        <dbReference type="EMBL" id="KAK7689645.1"/>
    </source>
</evidence>
<protein>
    <recommendedName>
        <fullName evidence="4">Mug135-like C-terminal domain-containing protein</fullName>
    </recommendedName>
</protein>
<dbReference type="Pfam" id="PF08593">
    <property type="entry name" value="Mug135_C"/>
    <property type="match status" value="1"/>
</dbReference>
<feature type="compositionally biased region" description="Gly residues" evidence="3">
    <location>
        <begin position="227"/>
        <end position="237"/>
    </location>
</feature>
<feature type="coiled-coil region" evidence="2">
    <location>
        <begin position="87"/>
        <end position="135"/>
    </location>
</feature>
<dbReference type="AlphaFoldDB" id="A0AAW0GET7"/>
<feature type="region of interest" description="Disordered" evidence="3">
    <location>
        <begin position="1"/>
        <end position="23"/>
    </location>
</feature>
<organism evidence="5 6">
    <name type="scientific">Cerrena zonata</name>
    <dbReference type="NCBI Taxonomy" id="2478898"/>
    <lineage>
        <taxon>Eukaryota</taxon>
        <taxon>Fungi</taxon>
        <taxon>Dikarya</taxon>
        <taxon>Basidiomycota</taxon>
        <taxon>Agaricomycotina</taxon>
        <taxon>Agaricomycetes</taxon>
        <taxon>Polyporales</taxon>
        <taxon>Cerrenaceae</taxon>
        <taxon>Cerrena</taxon>
    </lineage>
</organism>
<name>A0AAW0GET7_9APHY</name>